<keyword evidence="7" id="KW-1185">Reference proteome</keyword>
<protein>
    <submittedName>
        <fullName evidence="6">Transcription factor, putative</fullName>
    </submittedName>
</protein>
<name>A0A167FYW5_9ASCO</name>
<dbReference type="InterPro" id="IPR016071">
    <property type="entry name" value="Staphylococal_nuclease_OB-fold"/>
</dbReference>
<feature type="domain" description="TNase-like" evidence="5">
    <location>
        <begin position="313"/>
        <end position="452"/>
    </location>
</feature>
<evidence type="ECO:0000256" key="3">
    <source>
        <dbReference type="ARBA" id="ARBA00022737"/>
    </source>
</evidence>
<dbReference type="KEGG" id="slb:AWJ20_3526"/>
<evidence type="ECO:0000313" key="6">
    <source>
        <dbReference type="EMBL" id="ANB15882.1"/>
    </source>
</evidence>
<dbReference type="GeneID" id="30035558"/>
<organism evidence="6 7">
    <name type="scientific">Sugiyamaella lignohabitans</name>
    <dbReference type="NCBI Taxonomy" id="796027"/>
    <lineage>
        <taxon>Eukaryota</taxon>
        <taxon>Fungi</taxon>
        <taxon>Dikarya</taxon>
        <taxon>Ascomycota</taxon>
        <taxon>Saccharomycotina</taxon>
        <taxon>Dipodascomycetes</taxon>
        <taxon>Dipodascales</taxon>
        <taxon>Trichomonascaceae</taxon>
        <taxon>Sugiyamaella</taxon>
    </lineage>
</organism>
<dbReference type="GO" id="GO:0006402">
    <property type="term" value="P:mRNA catabolic process"/>
    <property type="evidence" value="ECO:0007669"/>
    <property type="project" value="UniProtKB-UniRule"/>
</dbReference>
<keyword evidence="2 4" id="KW-0963">Cytoplasm</keyword>
<dbReference type="SMART" id="SM00318">
    <property type="entry name" value="SNc"/>
    <property type="match status" value="4"/>
</dbReference>
<dbReference type="AlphaFoldDB" id="A0A167FYW5"/>
<evidence type="ECO:0000256" key="2">
    <source>
        <dbReference type="ARBA" id="ARBA00022490"/>
    </source>
</evidence>
<reference evidence="6 7" key="1">
    <citation type="submission" date="2016-02" db="EMBL/GenBank/DDBJ databases">
        <title>Complete genome sequence and transcriptome regulation of the pentose utilising yeast Sugiyamaella lignohabitans.</title>
        <authorList>
            <person name="Bellasio M."/>
            <person name="Peymann A."/>
            <person name="Valli M."/>
            <person name="Sipitzky M."/>
            <person name="Graf A."/>
            <person name="Sauer M."/>
            <person name="Marx H."/>
            <person name="Mattanovich D."/>
        </authorList>
    </citation>
    <scope>NUCLEOTIDE SEQUENCE [LARGE SCALE GENOMIC DNA]</scope>
    <source>
        <strain evidence="6 7">CBS 10342</strain>
    </source>
</reference>
<dbReference type="GO" id="GO:0003723">
    <property type="term" value="F:RNA binding"/>
    <property type="evidence" value="ECO:0007669"/>
    <property type="project" value="UniProtKB-UniRule"/>
</dbReference>
<dbReference type="GO" id="GO:0031332">
    <property type="term" value="C:RNAi effector complex"/>
    <property type="evidence" value="ECO:0007669"/>
    <property type="project" value="InterPro"/>
</dbReference>
<dbReference type="Proteomes" id="UP000189580">
    <property type="component" value="Chromosome b"/>
</dbReference>
<evidence type="ECO:0000259" key="5">
    <source>
        <dbReference type="PROSITE" id="PS50830"/>
    </source>
</evidence>
<feature type="domain" description="TNase-like" evidence="5">
    <location>
        <begin position="481"/>
        <end position="609"/>
    </location>
</feature>
<dbReference type="PANTHER" id="PTHR12302:SF2">
    <property type="entry name" value="STAPHYLOCOCCAL NUCLEASE DOMAIN-CONTAINING PROTEIN 1"/>
    <property type="match status" value="1"/>
</dbReference>
<proteinExistence type="predicted"/>
<dbReference type="Pfam" id="PF00567">
    <property type="entry name" value="TUDOR"/>
    <property type="match status" value="1"/>
</dbReference>
<dbReference type="GO" id="GO:0004518">
    <property type="term" value="F:nuclease activity"/>
    <property type="evidence" value="ECO:0007669"/>
    <property type="project" value="TreeGrafter"/>
</dbReference>
<dbReference type="InterPro" id="IPR016685">
    <property type="entry name" value="Silence_cplx_Nase-comp_TudorSN"/>
</dbReference>
<dbReference type="PIRSF" id="PIRSF017179">
    <property type="entry name" value="RISC-Tudor-SN"/>
    <property type="match status" value="1"/>
</dbReference>
<dbReference type="Pfam" id="PF00565">
    <property type="entry name" value="SNase"/>
    <property type="match status" value="4"/>
</dbReference>
<accession>A0A167FYW5</accession>
<dbReference type="SMART" id="SM00333">
    <property type="entry name" value="TUDOR"/>
    <property type="match status" value="1"/>
</dbReference>
<dbReference type="GO" id="GO:0031047">
    <property type="term" value="P:regulatory ncRNA-mediated gene silencing"/>
    <property type="evidence" value="ECO:0007669"/>
    <property type="project" value="UniProtKB-UniRule"/>
</dbReference>
<comment type="subcellular location">
    <subcellularLocation>
        <location evidence="1 4">Cytoplasm</location>
    </subcellularLocation>
</comment>
<dbReference type="GO" id="GO:0005829">
    <property type="term" value="C:cytosol"/>
    <property type="evidence" value="ECO:0007669"/>
    <property type="project" value="UniProtKB-UniRule"/>
</dbReference>
<sequence>MAPQILGAKVKSVLSGDTIVLIPPKGGDQERLLALAYVSSPRLNNNEAFGLESREYLRKLLVGKTIQFKILYSINGRDYGDVISPVFSSLVEKVVADGIVKLRDDSSSKDGYEDDETNSGYASRLAAAQEKAQAGQLGLWSPKLPAPISTLANISKDIIESKKEFPAIIERVISGDRVQVRVLLDHETHYLGNVLIAGIRAPRSASPDAPAEPYGEAAKSFVTSRLLQRSVRLTFVAQSNTGLPIANIAHPAGDIADSLLRNGLASIADWQSQYLGAQKMSSLRGAEKVAKQNNLNLWKATGEDSADHNKSLNSFEALIAKVISPDTYVIRLKSDEERTVQLASVRAPRKNDPSPLDIYAPIAREFARSKFIAKKVNVTVIALRPKTEQFDERELVTLELQGKDIASILVANGYSTVIRHRKGDDHDRSPIWDELLELETQAISKQAGIHSKKTPAPQRLVDASESLTKAKGFQSSLERQARIPAVVDYISSGGRLRLVSSRENIILTLVLAGVRVPRPQEDYGKEALEYVSKRLWQRDVQFSVVNIDKTGGFIGHIYLPGSSIPLSIALVKEGLAEVHEFSAQQSGFQQVLDEAEIEAKKAKKGLWSNYVEQEPVVAPTTTASDNTSSGSSRNYIDILVTSVSPSGTLSYQTGASTTKHSKLLADLASFNLSAANSTQFAFKAHVKRGDSVTVVQGNGKFARGKVLAFDKPDKYTVELVDTGAVKTVGLSALRPLPAQFSLSAIPALAKTAELSFVQTPPANYLDDYVTYLEGKTTGKQLVANIDSPASVSPVSVTLYAADSKGPEDSLNANLIYEGYAFVSPVPSWARDSSWNTYLDSLHEAEGGAKADRVGVWEYGDPRDLED</sequence>
<dbReference type="RefSeq" id="XP_018738359.1">
    <property type="nucleotide sequence ID" value="XM_018880550.1"/>
</dbReference>
<dbReference type="InterPro" id="IPR002999">
    <property type="entry name" value="Tudor"/>
</dbReference>
<dbReference type="OrthoDB" id="10023235at2759"/>
<dbReference type="EMBL" id="CP014503">
    <property type="protein sequence ID" value="ANB15882.1"/>
    <property type="molecule type" value="Genomic_DNA"/>
</dbReference>
<dbReference type="Gene3D" id="2.40.50.90">
    <property type="match status" value="5"/>
</dbReference>
<dbReference type="SUPFAM" id="SSF50199">
    <property type="entry name" value="Staphylococcal nuclease"/>
    <property type="match status" value="5"/>
</dbReference>
<dbReference type="InterPro" id="IPR035437">
    <property type="entry name" value="SNase_OB-fold_sf"/>
</dbReference>
<dbReference type="PANTHER" id="PTHR12302">
    <property type="entry name" value="EBNA2 BINDING PROTEIN P100"/>
    <property type="match status" value="1"/>
</dbReference>
<dbReference type="PROSITE" id="PS50830">
    <property type="entry name" value="TNASE_3"/>
    <property type="match status" value="4"/>
</dbReference>
<evidence type="ECO:0000256" key="1">
    <source>
        <dbReference type="ARBA" id="ARBA00004496"/>
    </source>
</evidence>
<keyword evidence="3" id="KW-0677">Repeat</keyword>
<feature type="domain" description="TNase-like" evidence="5">
    <location>
        <begin position="163"/>
        <end position="300"/>
    </location>
</feature>
<evidence type="ECO:0000256" key="4">
    <source>
        <dbReference type="PIRNR" id="PIRNR017179"/>
    </source>
</evidence>
<dbReference type="Gene3D" id="2.30.30.140">
    <property type="match status" value="1"/>
</dbReference>
<evidence type="ECO:0000313" key="7">
    <source>
        <dbReference type="Proteomes" id="UP000189580"/>
    </source>
</evidence>
<dbReference type="SUPFAM" id="SSF63748">
    <property type="entry name" value="Tudor/PWWP/MBT"/>
    <property type="match status" value="1"/>
</dbReference>
<gene>
    <name evidence="6" type="ORF">AWJ20_3526</name>
</gene>
<dbReference type="GO" id="GO:0005634">
    <property type="term" value="C:nucleus"/>
    <property type="evidence" value="ECO:0007669"/>
    <property type="project" value="TreeGrafter"/>
</dbReference>
<feature type="domain" description="TNase-like" evidence="5">
    <location>
        <begin position="4"/>
        <end position="142"/>
    </location>
</feature>